<dbReference type="AlphaFoldDB" id="A0A6B0U434"/>
<accession>A0A6B0U434</accession>
<name>A0A6B0U434_IXORI</name>
<evidence type="ECO:0000256" key="1">
    <source>
        <dbReference type="SAM" id="MobiDB-lite"/>
    </source>
</evidence>
<dbReference type="EMBL" id="GIFC01004305">
    <property type="protein sequence ID" value="MXU86388.1"/>
    <property type="molecule type" value="Transcribed_RNA"/>
</dbReference>
<reference evidence="2" key="1">
    <citation type="submission" date="2019-12" db="EMBL/GenBank/DDBJ databases">
        <title>An insight into the sialome of adult female Ixodes ricinus ticks feeding for 6 days.</title>
        <authorList>
            <person name="Perner J."/>
            <person name="Ribeiro J.M.C."/>
        </authorList>
    </citation>
    <scope>NUCLEOTIDE SEQUENCE</scope>
    <source>
        <strain evidence="2">Semi-engorged</strain>
        <tissue evidence="2">Salivary glands</tissue>
    </source>
</reference>
<protein>
    <submittedName>
        <fullName evidence="2">Uncharacterized protein</fullName>
    </submittedName>
</protein>
<proteinExistence type="predicted"/>
<evidence type="ECO:0000313" key="2">
    <source>
        <dbReference type="EMBL" id="MXU86388.1"/>
    </source>
</evidence>
<feature type="region of interest" description="Disordered" evidence="1">
    <location>
        <begin position="56"/>
        <end position="91"/>
    </location>
</feature>
<sequence>MSLESSAEILLSAGRAGVLWLLYVGPRAWGGWFRRLSVVARLSRCTRAGRGTSIRSRCTRAGRGTSPRGSHSERYCSQEANSNESCLHLGR</sequence>
<organism evidence="2">
    <name type="scientific">Ixodes ricinus</name>
    <name type="common">Common tick</name>
    <name type="synonym">Acarus ricinus</name>
    <dbReference type="NCBI Taxonomy" id="34613"/>
    <lineage>
        <taxon>Eukaryota</taxon>
        <taxon>Metazoa</taxon>
        <taxon>Ecdysozoa</taxon>
        <taxon>Arthropoda</taxon>
        <taxon>Chelicerata</taxon>
        <taxon>Arachnida</taxon>
        <taxon>Acari</taxon>
        <taxon>Parasitiformes</taxon>
        <taxon>Ixodida</taxon>
        <taxon>Ixodoidea</taxon>
        <taxon>Ixodidae</taxon>
        <taxon>Ixodinae</taxon>
        <taxon>Ixodes</taxon>
    </lineage>
</organism>